<dbReference type="EMBL" id="BK015176">
    <property type="protein sequence ID" value="DAD94359.1"/>
    <property type="molecule type" value="Genomic_DNA"/>
</dbReference>
<protein>
    <submittedName>
        <fullName evidence="1">Uncharacterized protein</fullName>
    </submittedName>
</protein>
<proteinExistence type="predicted"/>
<reference evidence="1" key="1">
    <citation type="journal article" date="2021" name="Proc. Natl. Acad. Sci. U.S.A.">
        <title>A Catalog of Tens of Thousands of Viruses from Human Metagenomes Reveals Hidden Associations with Chronic Diseases.</title>
        <authorList>
            <person name="Tisza M.J."/>
            <person name="Buck C.B."/>
        </authorList>
    </citation>
    <scope>NUCLEOTIDE SEQUENCE</scope>
    <source>
        <strain evidence="1">CttFh17</strain>
    </source>
</reference>
<evidence type="ECO:0000313" key="1">
    <source>
        <dbReference type="EMBL" id="DAD94359.1"/>
    </source>
</evidence>
<accession>A0A8S5NJ36</accession>
<name>A0A8S5NJ36_9CAUD</name>
<organism evidence="1">
    <name type="scientific">Siphoviridae sp. cttFh17</name>
    <dbReference type="NCBI Taxonomy" id="2826491"/>
    <lineage>
        <taxon>Viruses</taxon>
        <taxon>Duplodnaviria</taxon>
        <taxon>Heunggongvirae</taxon>
        <taxon>Uroviricota</taxon>
        <taxon>Caudoviricetes</taxon>
    </lineage>
</organism>
<sequence>MNNTIKLIKGNEILTRDEWKKFKKHDSILGIDRTPEELQMWSITQEADAKAELAKYNCEYIHNIETVHVIEYALEYCQCDEDGEFIEGSDYDFAEEK</sequence>